<feature type="signal peptide" evidence="1">
    <location>
        <begin position="1"/>
        <end position="23"/>
    </location>
</feature>
<dbReference type="PANTHER" id="PTHR30383">
    <property type="entry name" value="THIOESTERASE 1/PROTEASE 1/LYSOPHOSPHOLIPASE L1"/>
    <property type="match status" value="1"/>
</dbReference>
<dbReference type="AlphaFoldDB" id="A0A7W6ERL7"/>
<dbReference type="GO" id="GO:0008236">
    <property type="term" value="F:serine-type peptidase activity"/>
    <property type="evidence" value="ECO:0007669"/>
    <property type="project" value="InterPro"/>
</dbReference>
<feature type="domain" description="SGNH hydrolase-type esterase" evidence="3">
    <location>
        <begin position="334"/>
        <end position="512"/>
    </location>
</feature>
<comment type="caution">
    <text evidence="4">The sequence shown here is derived from an EMBL/GenBank/DDBJ whole genome shotgun (WGS) entry which is preliminary data.</text>
</comment>
<evidence type="ECO:0000313" key="4">
    <source>
        <dbReference type="EMBL" id="MBB3839849.1"/>
    </source>
</evidence>
<dbReference type="Gene3D" id="3.40.50.1820">
    <property type="entry name" value="alpha/beta hydrolase"/>
    <property type="match status" value="1"/>
</dbReference>
<accession>A0A7W6ERL7</accession>
<name>A0A7W6ERL7_9BACT</name>
<feature type="domain" description="Peptidase S9 prolyl oligopeptidase catalytic" evidence="2">
    <location>
        <begin position="89"/>
        <end position="256"/>
    </location>
</feature>
<feature type="chain" id="PRO_5030902437" evidence="1">
    <location>
        <begin position="24"/>
        <end position="533"/>
    </location>
</feature>
<organism evidence="4 5">
    <name type="scientific">Runella defluvii</name>
    <dbReference type="NCBI Taxonomy" id="370973"/>
    <lineage>
        <taxon>Bacteria</taxon>
        <taxon>Pseudomonadati</taxon>
        <taxon>Bacteroidota</taxon>
        <taxon>Cytophagia</taxon>
        <taxon>Cytophagales</taxon>
        <taxon>Spirosomataceae</taxon>
        <taxon>Runella</taxon>
    </lineage>
</organism>
<dbReference type="EMBL" id="JACIBY010000008">
    <property type="protein sequence ID" value="MBB3839849.1"/>
    <property type="molecule type" value="Genomic_DNA"/>
</dbReference>
<evidence type="ECO:0000259" key="2">
    <source>
        <dbReference type="Pfam" id="PF00326"/>
    </source>
</evidence>
<protein>
    <submittedName>
        <fullName evidence="4">Lysophospholipase L1-like esterase/pimeloyl-ACP methyl ester carboxylesterase</fullName>
    </submittedName>
</protein>
<reference evidence="4 5" key="1">
    <citation type="submission" date="2020-08" db="EMBL/GenBank/DDBJ databases">
        <title>Genomic Encyclopedia of Type Strains, Phase IV (KMG-IV): sequencing the most valuable type-strain genomes for metagenomic binning, comparative biology and taxonomic classification.</title>
        <authorList>
            <person name="Goeker M."/>
        </authorList>
    </citation>
    <scope>NUCLEOTIDE SEQUENCE [LARGE SCALE GENOMIC DNA]</scope>
    <source>
        <strain evidence="4 5">DSM 17976</strain>
    </source>
</reference>
<dbReference type="GO" id="GO:0016788">
    <property type="term" value="F:hydrolase activity, acting on ester bonds"/>
    <property type="evidence" value="ECO:0007669"/>
    <property type="project" value="UniProtKB-ARBA"/>
</dbReference>
<evidence type="ECO:0000256" key="1">
    <source>
        <dbReference type="SAM" id="SignalP"/>
    </source>
</evidence>
<dbReference type="Pfam" id="PF00326">
    <property type="entry name" value="Peptidase_S9"/>
    <property type="match status" value="1"/>
</dbReference>
<keyword evidence="1" id="KW-0732">Signal</keyword>
<proteinExistence type="predicted"/>
<keyword evidence="5" id="KW-1185">Reference proteome</keyword>
<evidence type="ECO:0000259" key="3">
    <source>
        <dbReference type="Pfam" id="PF13472"/>
    </source>
</evidence>
<dbReference type="SUPFAM" id="SSF53474">
    <property type="entry name" value="alpha/beta-Hydrolases"/>
    <property type="match status" value="1"/>
</dbReference>
<dbReference type="InterPro" id="IPR001375">
    <property type="entry name" value="Peptidase_S9_cat"/>
</dbReference>
<dbReference type="GO" id="GO:0006508">
    <property type="term" value="P:proteolysis"/>
    <property type="evidence" value="ECO:0007669"/>
    <property type="project" value="InterPro"/>
</dbReference>
<evidence type="ECO:0000313" key="5">
    <source>
        <dbReference type="Proteomes" id="UP000541352"/>
    </source>
</evidence>
<dbReference type="InterPro" id="IPR013830">
    <property type="entry name" value="SGNH_hydro"/>
</dbReference>
<dbReference type="SUPFAM" id="SSF52266">
    <property type="entry name" value="SGNH hydrolase"/>
    <property type="match status" value="1"/>
</dbReference>
<dbReference type="PANTHER" id="PTHR30383:SF29">
    <property type="entry name" value="SGNH HYDROLASE-TYPE ESTERASE DOMAIN-CONTAINING PROTEIN"/>
    <property type="match status" value="1"/>
</dbReference>
<gene>
    <name evidence="4" type="ORF">FHS57_003860</name>
</gene>
<dbReference type="Proteomes" id="UP000541352">
    <property type="component" value="Unassembled WGS sequence"/>
</dbReference>
<dbReference type="Gene3D" id="3.40.50.1110">
    <property type="entry name" value="SGNH hydrolase"/>
    <property type="match status" value="1"/>
</dbReference>
<dbReference type="RefSeq" id="WP_183976444.1">
    <property type="nucleotide sequence ID" value="NZ_JACIBY010000008.1"/>
</dbReference>
<dbReference type="InterPro" id="IPR029058">
    <property type="entry name" value="AB_hydrolase_fold"/>
</dbReference>
<dbReference type="InterPro" id="IPR051532">
    <property type="entry name" value="Ester_Hydrolysis_Enzymes"/>
</dbReference>
<dbReference type="Pfam" id="PF13472">
    <property type="entry name" value="Lipase_GDSL_2"/>
    <property type="match status" value="1"/>
</dbReference>
<sequence>MKLLLNSLFSPLLLLAFCLNGMAQTAWDDTQKKKWPEGVKEISVKSSVDGAEQKALFFAPTNPSEKRPLIVSLHTWSGDYTQLDPLVFKVVEKGYYYVHPDFRGPNNRKEATGSKLVISDIEDIIQHLLKTERIDPSEVHIVGVSGGGYATLLCYSRLKLPVKSFSAWVPISDLESWYHETSRRNLAYAGQILKSTSDNGTPTVTEMRSRSPLFDTIKNRPSELFIYTGVNDGYTGSVPITQSIQFYNKLAKRNKDKVTDKEIITLLSQRQLSHVSGPFLEGRKLYVQKKSGNVGLRIFDGTHEQLTQVALGLIPVQGQKANPTSMRLLAIGASNEQPPNSWVNQLVGTLPFSNIVNYSISGNTVGFNNLDNPKLNTLRNLDSLVQMASAKNYQEPFDYITIALGTNDCKAIFAADFEVVKKNYQALLDKLQSSKLYAPHKTRLILMTPPPIDHTKAIAKYEGGNECVRRLNQFLRQLATERHLLILDTFSSLSVGFEAKTTDGVHLSTDAQRSIAEELIRFVEADRKRGGKE</sequence>
<dbReference type="InterPro" id="IPR036514">
    <property type="entry name" value="SGNH_hydro_sf"/>
</dbReference>